<reference evidence="2 3" key="1">
    <citation type="journal article" date="2012" name="PLoS Pathog.">
        <title>Diverse lifestyles and strategies of plant pathogenesis encoded in the genomes of eighteen Dothideomycetes fungi.</title>
        <authorList>
            <person name="Ohm R.A."/>
            <person name="Feau N."/>
            <person name="Henrissat B."/>
            <person name="Schoch C.L."/>
            <person name="Horwitz B.A."/>
            <person name="Barry K.W."/>
            <person name="Condon B.J."/>
            <person name="Copeland A.C."/>
            <person name="Dhillon B."/>
            <person name="Glaser F."/>
            <person name="Hesse C.N."/>
            <person name="Kosti I."/>
            <person name="LaButti K."/>
            <person name="Lindquist E.A."/>
            <person name="Lucas S."/>
            <person name="Salamov A.A."/>
            <person name="Bradshaw R.E."/>
            <person name="Ciuffetti L."/>
            <person name="Hamelin R.C."/>
            <person name="Kema G.H.J."/>
            <person name="Lawrence C."/>
            <person name="Scott J.A."/>
            <person name="Spatafora J.W."/>
            <person name="Turgeon B.G."/>
            <person name="de Wit P.J.G.M."/>
            <person name="Zhong S."/>
            <person name="Goodwin S.B."/>
            <person name="Grigoriev I.V."/>
        </authorList>
    </citation>
    <scope>NUCLEOTIDE SEQUENCE [LARGE SCALE GENOMIC DNA]</scope>
    <source>
        <strain evidence="2 3">SO2202</strain>
    </source>
</reference>
<evidence type="ECO:0000313" key="3">
    <source>
        <dbReference type="Proteomes" id="UP000016931"/>
    </source>
</evidence>
<evidence type="ECO:0008006" key="4">
    <source>
        <dbReference type="Google" id="ProtNLM"/>
    </source>
</evidence>
<protein>
    <recommendedName>
        <fullName evidence="4">DNA-directed RNA polymerase III subunit Rpc5</fullName>
    </recommendedName>
</protein>
<feature type="region of interest" description="Disordered" evidence="1">
    <location>
        <begin position="93"/>
        <end position="124"/>
    </location>
</feature>
<dbReference type="OMA" id="QHPNRTD"/>
<feature type="compositionally biased region" description="Polar residues" evidence="1">
    <location>
        <begin position="213"/>
        <end position="230"/>
    </location>
</feature>
<dbReference type="Pfam" id="PF04801">
    <property type="entry name" value="RPC5"/>
    <property type="match status" value="2"/>
</dbReference>
<feature type="compositionally biased region" description="Basic residues" evidence="1">
    <location>
        <begin position="310"/>
        <end position="321"/>
    </location>
</feature>
<evidence type="ECO:0000313" key="2">
    <source>
        <dbReference type="EMBL" id="EMF09693.1"/>
    </source>
</evidence>
<dbReference type="GeneID" id="27907137"/>
<evidence type="ECO:0000256" key="1">
    <source>
        <dbReference type="SAM" id="MobiDB-lite"/>
    </source>
</evidence>
<dbReference type="eggNOG" id="KOG2354">
    <property type="taxonomic scope" value="Eukaryota"/>
</dbReference>
<organism evidence="2 3">
    <name type="scientific">Sphaerulina musiva (strain SO2202)</name>
    <name type="common">Poplar stem canker fungus</name>
    <name type="synonym">Septoria musiva</name>
    <dbReference type="NCBI Taxonomy" id="692275"/>
    <lineage>
        <taxon>Eukaryota</taxon>
        <taxon>Fungi</taxon>
        <taxon>Dikarya</taxon>
        <taxon>Ascomycota</taxon>
        <taxon>Pezizomycotina</taxon>
        <taxon>Dothideomycetes</taxon>
        <taxon>Dothideomycetidae</taxon>
        <taxon>Mycosphaerellales</taxon>
        <taxon>Mycosphaerellaceae</taxon>
        <taxon>Sphaerulina</taxon>
    </lineage>
</organism>
<sequence>MAPAKVEDDPVIAEYDVFLTPALQEQILLLQYPNRPRNRPYNNQFGAKPHDMRIKPRSGFMEVDVKLNTSHNFNKYNGLKWGDATAASKQLHNASGTYGPAAGLAPPRQRNTRRDGPLKDNAQRDLDLETSLQSFPEAESEHKVHNYQTLGGQIIYHKDELALGKPHYFVGAFQGSQLHLTKIDGTAQMRPVFHHLDAEEERARIVASRAQADAQSKPQSGPQSLLQTAESAGKEKTLEEKLKGILKEAEQERWIRLNYIDDEDPVAYENFETKLKISGENIENVPHLKSQMDNDAFLDAISLPREGSPQRRRKRASRRKKQQDGTAVGAEIDISDEDADDEMV</sequence>
<gene>
    <name evidence="2" type="ORF">SEPMUDRAFT_72638</name>
</gene>
<dbReference type="GO" id="GO:0042797">
    <property type="term" value="P:tRNA transcription by RNA polymerase III"/>
    <property type="evidence" value="ECO:0007669"/>
    <property type="project" value="TreeGrafter"/>
</dbReference>
<dbReference type="PANTHER" id="PTHR12069">
    <property type="entry name" value="DNA-DIRECTED RNA POLYMERASES III 80 KDA POLYPEPTIDE RNA POLYMERASE III SUBUNIT 5"/>
    <property type="match status" value="1"/>
</dbReference>
<dbReference type="PANTHER" id="PTHR12069:SF0">
    <property type="entry name" value="DNA-DIRECTED RNA POLYMERASE III SUBUNIT RPC5"/>
    <property type="match status" value="1"/>
</dbReference>
<dbReference type="STRING" id="692275.N1QGK9"/>
<keyword evidence="3" id="KW-1185">Reference proteome</keyword>
<feature type="region of interest" description="Disordered" evidence="1">
    <location>
        <begin position="301"/>
        <end position="344"/>
    </location>
</feature>
<dbReference type="EMBL" id="KB456269">
    <property type="protein sequence ID" value="EMF09693.1"/>
    <property type="molecule type" value="Genomic_DNA"/>
</dbReference>
<feature type="region of interest" description="Disordered" evidence="1">
    <location>
        <begin position="209"/>
        <end position="233"/>
    </location>
</feature>
<feature type="compositionally biased region" description="Acidic residues" evidence="1">
    <location>
        <begin position="333"/>
        <end position="344"/>
    </location>
</feature>
<dbReference type="AlphaFoldDB" id="N1QGK9"/>
<name>N1QGK9_SPHMS</name>
<dbReference type="OrthoDB" id="340681at2759"/>
<dbReference type="InterPro" id="IPR006886">
    <property type="entry name" value="RNA_pol_III_Rpc5"/>
</dbReference>
<accession>N1QGK9</accession>
<dbReference type="RefSeq" id="XP_016757814.1">
    <property type="nucleotide sequence ID" value="XM_016910000.1"/>
</dbReference>
<dbReference type="GO" id="GO:0005666">
    <property type="term" value="C:RNA polymerase III complex"/>
    <property type="evidence" value="ECO:0007669"/>
    <property type="project" value="TreeGrafter"/>
</dbReference>
<dbReference type="HOGENOM" id="CLU_045565_1_0_1"/>
<proteinExistence type="predicted"/>
<dbReference type="Proteomes" id="UP000016931">
    <property type="component" value="Unassembled WGS sequence"/>
</dbReference>
<feature type="compositionally biased region" description="Basic and acidic residues" evidence="1">
    <location>
        <begin position="112"/>
        <end position="124"/>
    </location>
</feature>